<proteinExistence type="predicted"/>
<keyword evidence="1" id="KW-0547">Nucleotide-binding</keyword>
<keyword evidence="1" id="KW-0347">Helicase</keyword>
<reference evidence="1" key="1">
    <citation type="submission" date="2022-10" db="EMBL/GenBank/DDBJ databases">
        <title>Culturing micro-colonial fungi from biological soil crusts in the Mojave desert and describing Neophaeococcomyces mojavensis, and introducing the new genera and species Taxawa tesnikishii.</title>
        <authorList>
            <person name="Kurbessoian T."/>
            <person name="Stajich J.E."/>
        </authorList>
    </citation>
    <scope>NUCLEOTIDE SEQUENCE</scope>
    <source>
        <strain evidence="1">JES_112</strain>
    </source>
</reference>
<dbReference type="EMBL" id="JAPDRQ010000223">
    <property type="protein sequence ID" value="KAJ9651996.1"/>
    <property type="molecule type" value="Genomic_DNA"/>
</dbReference>
<organism evidence="1 2">
    <name type="scientific">Neophaeococcomyces mojaviensis</name>
    <dbReference type="NCBI Taxonomy" id="3383035"/>
    <lineage>
        <taxon>Eukaryota</taxon>
        <taxon>Fungi</taxon>
        <taxon>Dikarya</taxon>
        <taxon>Ascomycota</taxon>
        <taxon>Pezizomycotina</taxon>
        <taxon>Eurotiomycetes</taxon>
        <taxon>Chaetothyriomycetidae</taxon>
        <taxon>Chaetothyriales</taxon>
        <taxon>Chaetothyriales incertae sedis</taxon>
        <taxon>Neophaeococcomyces</taxon>
    </lineage>
</organism>
<dbReference type="EC" id="3.6.4.13" evidence="1"/>
<keyword evidence="2" id="KW-1185">Reference proteome</keyword>
<protein>
    <submittedName>
        <fullName evidence="1">RNA helicase</fullName>
        <ecNumber evidence="1">3.6.4.13</ecNumber>
    </submittedName>
</protein>
<keyword evidence="1" id="KW-0378">Hydrolase</keyword>
<evidence type="ECO:0000313" key="1">
    <source>
        <dbReference type="EMBL" id="KAJ9651996.1"/>
    </source>
</evidence>
<dbReference type="Proteomes" id="UP001172386">
    <property type="component" value="Unassembled WGS sequence"/>
</dbReference>
<evidence type="ECO:0000313" key="2">
    <source>
        <dbReference type="Proteomes" id="UP001172386"/>
    </source>
</evidence>
<accession>A0ACC2ZWH3</accession>
<comment type="caution">
    <text evidence="1">The sequence shown here is derived from an EMBL/GenBank/DDBJ whole genome shotgun (WGS) entry which is preliminary data.</text>
</comment>
<gene>
    <name evidence="1" type="primary">SUV3</name>
    <name evidence="1" type="ORF">H2198_008738</name>
</gene>
<keyword evidence="1" id="KW-0067">ATP-binding</keyword>
<name>A0ACC2ZWH3_9EURO</name>
<sequence length="874" mass="98466">MQAWSLRPTRCIFCTFRQSQRTGRSVRQSRQYSDIAERTHATRHLKLQGTRHLKSKESRGTKLQAEPGKSEITLSRLLQKQARRPGDIVFEKGKSEKRNQGEGDLRRELFKTNITRSLQQLESRLLETGSTPDGKLSQLDRLDPKGQRWPAFQKSVNATVRKPAKNQSEDEKELLSRLSRAFQSSYADLENQLYFEFLDHCLGSQLKQAPVSAFDLRYPTEWYAKARTSQRTIHLHVGPTNSGKTYNALKRLQEAERGFYAGPLRLLAHEVYSRFRANGIACDLITGDDVRYDESGEAEIYASTVEMVNTSREVEVAVIDEIQMMGNEERGWAWTRAFLGANAKEVHICGETRVIPLIRELAASMGDTLQVHHYERLNPLQAETRSLRGNLKRLQKGDCVVCFSIMGIHALKQQIEVETGRRAAIVYGSLPPETRAAQADLFNDPNNDYDFLVASDAIGMGLNLSVRRIIFETTVKFNGVRPEALTIPQIKQIAGRAGRYRSAHQDKTKSSSNQKSEPGLVTSLEEQDLPIIQAALKAEAPPLRKAMILPPAEYLEEYSLRLPPGIPFEYLLSRVCQTAYAHPRFAISNIRDKLKIARITDEVPDLSIEQRAQICACPLSGRDPRLAKCLKALAKAISDRRAVTVADIPEMPLEILAENPSADRYYLQSLEALHQCLTMFLWLSYRFITFFKNQPMAVHAKELTEQRINWTLRAFSANPKLRQRMMTKRKKEQEMVAEKFGTTIPTDGMPMPEAGGEAIAEVNESSEQFKEGYEGTDIIGESLWNEKDGDAAAEHDWDERPNDETFMTIEQAQEIDEQLQQQETSLSPASGDIELAATDSGISIAKEQGSQLTVSPQHAEIDDTNQPRAASAGS</sequence>